<dbReference type="PANTHER" id="PTHR22602">
    <property type="entry name" value="TRANSFERASE CAF17, MITOCHONDRIAL-RELATED"/>
    <property type="match status" value="1"/>
</dbReference>
<comment type="similarity">
    <text evidence="4">Belongs to the GcvT family. CAF17/IBA57 subfamily.</text>
</comment>
<accession>A0ABR3WIZ6</accession>
<sequence length="416" mass="44777">MPPTPPSIWNASGLFLSRSFVCRSCLLDARRTFSSVNHDTPAPPPPAGISRLSSRRLISVSGPDAAKYLQGVITSSITGPDGSPRPPGSGFYTAFLSAQGRVLHDVFVYPAATLDIRGDPSPKHGESFLIEVDAAEAERLQAHIRRYKLRAKFAVRLLDAGEWTVWQAWSDDAAQADAAATAPKKGSNFSTTSGGTNSVVIRDPRLPALGYRILAPRDDVPVGMNLEETPETAYQIRRYLQGVPEGQSELIRDQALPLESNMDIMGGIDFHKGCYVGQELTIRTKHRGVVRKRVLPCVLYGGGGTLPTELAYRPGDEATALAARVPSEASIGRMGRKARSPGKWLRGVGNVGLALCRLEIMTDIVLPGETAASAYDPDAEFVISEAAPEEGTGGDIRVKAFVPSWLRQGLDLGQPH</sequence>
<dbReference type="Proteomes" id="UP001586593">
    <property type="component" value="Unassembled WGS sequence"/>
</dbReference>
<comment type="subcellular location">
    <subcellularLocation>
        <location evidence="1">Mitochondrion matrix</location>
    </subcellularLocation>
</comment>
<organism evidence="6 7">
    <name type="scientific">Phialemonium thermophilum</name>
    <dbReference type="NCBI Taxonomy" id="223376"/>
    <lineage>
        <taxon>Eukaryota</taxon>
        <taxon>Fungi</taxon>
        <taxon>Dikarya</taxon>
        <taxon>Ascomycota</taxon>
        <taxon>Pezizomycotina</taxon>
        <taxon>Sordariomycetes</taxon>
        <taxon>Sordariomycetidae</taxon>
        <taxon>Cephalothecales</taxon>
        <taxon>Cephalothecaceae</taxon>
        <taxon>Phialemonium</taxon>
    </lineage>
</organism>
<dbReference type="EMBL" id="JAZHXJ010000381">
    <property type="protein sequence ID" value="KAL1862778.1"/>
    <property type="molecule type" value="Genomic_DNA"/>
</dbReference>
<dbReference type="InterPro" id="IPR027266">
    <property type="entry name" value="TrmE/GcvT-like"/>
</dbReference>
<evidence type="ECO:0000256" key="4">
    <source>
        <dbReference type="ARBA" id="ARBA00093447"/>
    </source>
</evidence>
<keyword evidence="3" id="KW-0496">Mitochondrion</keyword>
<dbReference type="NCBIfam" id="TIGR03317">
    <property type="entry name" value="ygfZ_signature"/>
    <property type="match status" value="1"/>
</dbReference>
<comment type="caution">
    <text evidence="6">The sequence shown here is derived from an EMBL/GenBank/DDBJ whole genome shotgun (WGS) entry which is preliminary data.</text>
</comment>
<dbReference type="InterPro" id="IPR017703">
    <property type="entry name" value="YgfZ/GCV_T_CS"/>
</dbReference>
<evidence type="ECO:0000256" key="5">
    <source>
        <dbReference type="ARBA" id="ARBA00093637"/>
    </source>
</evidence>
<evidence type="ECO:0000313" key="7">
    <source>
        <dbReference type="Proteomes" id="UP001586593"/>
    </source>
</evidence>
<proteinExistence type="inferred from homology"/>
<dbReference type="Gene3D" id="3.30.1360.120">
    <property type="entry name" value="Probable tRNA modification gtpase trme, domain 1"/>
    <property type="match status" value="1"/>
</dbReference>
<keyword evidence="7" id="KW-1185">Reference proteome</keyword>
<dbReference type="PANTHER" id="PTHR22602:SF0">
    <property type="entry name" value="TRANSFERASE CAF17, MITOCHONDRIAL-RELATED"/>
    <property type="match status" value="1"/>
</dbReference>
<dbReference type="InterPro" id="IPR045179">
    <property type="entry name" value="YgfZ/GcvT"/>
</dbReference>
<protein>
    <recommendedName>
        <fullName evidence="5">Iron-sulfur cluster assembly factor IBA57 homolog, mitochondrial</fullName>
    </recommendedName>
</protein>
<gene>
    <name evidence="6" type="ORF">VTK73DRAFT_6652</name>
</gene>
<keyword evidence="2" id="KW-0809">Transit peptide</keyword>
<evidence type="ECO:0000256" key="2">
    <source>
        <dbReference type="ARBA" id="ARBA00022946"/>
    </source>
</evidence>
<dbReference type="SUPFAM" id="SSF103025">
    <property type="entry name" value="Folate-binding domain"/>
    <property type="match status" value="1"/>
</dbReference>
<reference evidence="6 7" key="1">
    <citation type="journal article" date="2024" name="Commun. Biol.">
        <title>Comparative genomic analysis of thermophilic fungi reveals convergent evolutionary adaptations and gene losses.</title>
        <authorList>
            <person name="Steindorff A.S."/>
            <person name="Aguilar-Pontes M.V."/>
            <person name="Robinson A.J."/>
            <person name="Andreopoulos B."/>
            <person name="LaButti K."/>
            <person name="Kuo A."/>
            <person name="Mondo S."/>
            <person name="Riley R."/>
            <person name="Otillar R."/>
            <person name="Haridas S."/>
            <person name="Lipzen A."/>
            <person name="Grimwood J."/>
            <person name="Schmutz J."/>
            <person name="Clum A."/>
            <person name="Reid I.D."/>
            <person name="Moisan M.C."/>
            <person name="Butler G."/>
            <person name="Nguyen T.T.M."/>
            <person name="Dewar K."/>
            <person name="Conant G."/>
            <person name="Drula E."/>
            <person name="Henrissat B."/>
            <person name="Hansel C."/>
            <person name="Singer S."/>
            <person name="Hutchinson M.I."/>
            <person name="de Vries R.P."/>
            <person name="Natvig D.O."/>
            <person name="Powell A.J."/>
            <person name="Tsang A."/>
            <person name="Grigoriev I.V."/>
        </authorList>
    </citation>
    <scope>NUCLEOTIDE SEQUENCE [LARGE SCALE GENOMIC DNA]</scope>
    <source>
        <strain evidence="6 7">ATCC 24622</strain>
    </source>
</reference>
<name>A0ABR3WIZ6_9PEZI</name>
<evidence type="ECO:0000313" key="6">
    <source>
        <dbReference type="EMBL" id="KAL1862778.1"/>
    </source>
</evidence>
<evidence type="ECO:0000256" key="1">
    <source>
        <dbReference type="ARBA" id="ARBA00004305"/>
    </source>
</evidence>
<evidence type="ECO:0000256" key="3">
    <source>
        <dbReference type="ARBA" id="ARBA00023128"/>
    </source>
</evidence>